<reference evidence="1 2" key="1">
    <citation type="submission" date="2020-08" db="EMBL/GenBank/DDBJ databases">
        <title>Whole genome shotgun sequence of Actinoplanes ianthinogenes NBRC 13996.</title>
        <authorList>
            <person name="Komaki H."/>
            <person name="Tamura T."/>
        </authorList>
    </citation>
    <scope>NUCLEOTIDE SEQUENCE [LARGE SCALE GENOMIC DNA]</scope>
    <source>
        <strain evidence="1 2">NBRC 13996</strain>
    </source>
</reference>
<dbReference type="EMBL" id="AP023356">
    <property type="protein sequence ID" value="BCJ47359.1"/>
    <property type="molecule type" value="Genomic_DNA"/>
</dbReference>
<evidence type="ECO:0000313" key="2">
    <source>
        <dbReference type="Proteomes" id="UP000676967"/>
    </source>
</evidence>
<organism evidence="1 2">
    <name type="scientific">Actinoplanes ianthinogenes</name>
    <dbReference type="NCBI Taxonomy" id="122358"/>
    <lineage>
        <taxon>Bacteria</taxon>
        <taxon>Bacillati</taxon>
        <taxon>Actinomycetota</taxon>
        <taxon>Actinomycetes</taxon>
        <taxon>Micromonosporales</taxon>
        <taxon>Micromonosporaceae</taxon>
        <taxon>Actinoplanes</taxon>
    </lineage>
</organism>
<protein>
    <submittedName>
        <fullName evidence="1">Uncharacterized protein</fullName>
    </submittedName>
</protein>
<gene>
    <name evidence="1" type="ORF">Aiant_80160</name>
</gene>
<name>A0ABM7M703_9ACTN</name>
<keyword evidence="2" id="KW-1185">Reference proteome</keyword>
<sequence length="98" mass="10481">MTTDEAATSVYGLRRPTMTDARDAMFRVHGHTGRSSWARLLAAAALTGAETDEAALLHLVDTMTRLDPVSRLCAQALRIRLSSYTHLAAAQLATGSPA</sequence>
<dbReference type="Proteomes" id="UP000676967">
    <property type="component" value="Chromosome"/>
</dbReference>
<proteinExistence type="predicted"/>
<evidence type="ECO:0000313" key="1">
    <source>
        <dbReference type="EMBL" id="BCJ47359.1"/>
    </source>
</evidence>
<accession>A0ABM7M703</accession>
<dbReference type="RefSeq" id="WP_229831081.1">
    <property type="nucleotide sequence ID" value="NZ_AP023356.1"/>
</dbReference>